<feature type="domain" description="Disease resistance protein winged helix" evidence="7">
    <location>
        <begin position="217"/>
        <end position="258"/>
    </location>
</feature>
<dbReference type="Gene3D" id="3.40.50.300">
    <property type="entry name" value="P-loop containing nucleotide triphosphate hydrolases"/>
    <property type="match status" value="1"/>
</dbReference>
<sequence>MDLILKNLIRQLYNEYQEQVPRYVEALDGDQLRAFVKDLLRKRTYIIVLDDIWRLDSWEAIKYAFPDASCRSRIMLTTRIADTAFRSCTQSHAWFKVTVAVAGVARNVPHRSRHIGCGLGETQILNKTFGGNCCPSHLENISRRILGKCDGLPLAIVSIGGVLASKDKSNLDEWEIILRSLGGELGNDKLERLKKIHLLSFNDSAFFLKNCPLYTSIYPEDSKINVHILIQRWIVEGFIEEDKGMAMVETVGHGFTNDHVKECNNFKHLRSLGIYGYINPLNDSPLSQLLSDGPNLLKVLNLEGADFKSIPEAVFKLFCLKYLNRRNTGIEIIPESIGKLQNHEYLNLENTSVMELPIRILKLRRFPELLVYHNGNYSENYRFSSFRAPREIGSLSSIENLD</sequence>
<dbReference type="RefSeq" id="XP_071920029.1">
    <property type="nucleotide sequence ID" value="XM_072063928.1"/>
</dbReference>
<dbReference type="PANTHER" id="PTHR23155">
    <property type="entry name" value="DISEASE RESISTANCE PROTEIN RP"/>
    <property type="match status" value="1"/>
</dbReference>
<accession>A0ABM4VKH0</accession>
<organism evidence="9 10">
    <name type="scientific">Coffea arabica</name>
    <name type="common">Arabian coffee</name>
    <dbReference type="NCBI Taxonomy" id="13443"/>
    <lineage>
        <taxon>Eukaryota</taxon>
        <taxon>Viridiplantae</taxon>
        <taxon>Streptophyta</taxon>
        <taxon>Embryophyta</taxon>
        <taxon>Tracheophyta</taxon>
        <taxon>Spermatophyta</taxon>
        <taxon>Magnoliopsida</taxon>
        <taxon>eudicotyledons</taxon>
        <taxon>Gunneridae</taxon>
        <taxon>Pentapetalae</taxon>
        <taxon>asterids</taxon>
        <taxon>lamiids</taxon>
        <taxon>Gentianales</taxon>
        <taxon>Rubiaceae</taxon>
        <taxon>Ixoroideae</taxon>
        <taxon>Gardenieae complex</taxon>
        <taxon>Bertiereae - Coffeeae clade</taxon>
        <taxon>Coffeeae</taxon>
        <taxon>Coffea</taxon>
    </lineage>
</organism>
<dbReference type="SUPFAM" id="SSF52058">
    <property type="entry name" value="L domain-like"/>
    <property type="match status" value="1"/>
</dbReference>
<reference evidence="10" key="1">
    <citation type="submission" date="2025-08" db="UniProtKB">
        <authorList>
            <consortium name="RefSeq"/>
        </authorList>
    </citation>
    <scope>IDENTIFICATION</scope>
    <source>
        <tissue evidence="10">Leaves</tissue>
    </source>
</reference>
<keyword evidence="2" id="KW-0677">Repeat</keyword>
<feature type="domain" description="Disease resistance R13L4/SHOC-2-like LRR" evidence="8">
    <location>
        <begin position="295"/>
        <end position="401"/>
    </location>
</feature>
<protein>
    <submittedName>
        <fullName evidence="10">Disease resistance protein RPM1-like</fullName>
    </submittedName>
</protein>
<dbReference type="Pfam" id="PF00931">
    <property type="entry name" value="NB-ARC"/>
    <property type="match status" value="1"/>
</dbReference>
<dbReference type="PANTHER" id="PTHR23155:SF1205">
    <property type="entry name" value="DISEASE RESISTANCE PROTEIN RPM1"/>
    <property type="match status" value="1"/>
</dbReference>
<keyword evidence="4" id="KW-0611">Plant defense</keyword>
<evidence type="ECO:0000313" key="9">
    <source>
        <dbReference type="Proteomes" id="UP001652660"/>
    </source>
</evidence>
<dbReference type="Proteomes" id="UP001652660">
    <property type="component" value="Chromosome 8c"/>
</dbReference>
<keyword evidence="5" id="KW-0067">ATP-binding</keyword>
<dbReference type="InterPro" id="IPR042197">
    <property type="entry name" value="Apaf_helical"/>
</dbReference>
<dbReference type="Gene3D" id="3.80.10.10">
    <property type="entry name" value="Ribonuclease Inhibitor"/>
    <property type="match status" value="1"/>
</dbReference>
<keyword evidence="1" id="KW-0433">Leucine-rich repeat</keyword>
<proteinExistence type="predicted"/>
<dbReference type="InterPro" id="IPR058922">
    <property type="entry name" value="WHD_DRP"/>
</dbReference>
<evidence type="ECO:0000259" key="8">
    <source>
        <dbReference type="Pfam" id="PF23598"/>
    </source>
</evidence>
<evidence type="ECO:0000256" key="2">
    <source>
        <dbReference type="ARBA" id="ARBA00022737"/>
    </source>
</evidence>
<dbReference type="Pfam" id="PF23598">
    <property type="entry name" value="LRR_14"/>
    <property type="match status" value="1"/>
</dbReference>
<dbReference type="InterPro" id="IPR032675">
    <property type="entry name" value="LRR_dom_sf"/>
</dbReference>
<dbReference type="GeneID" id="113707129"/>
<dbReference type="InterPro" id="IPR044974">
    <property type="entry name" value="Disease_R_plants"/>
</dbReference>
<evidence type="ECO:0000313" key="10">
    <source>
        <dbReference type="RefSeq" id="XP_071920029.1"/>
    </source>
</evidence>
<keyword evidence="3" id="KW-0547">Nucleotide-binding</keyword>
<dbReference type="InterPro" id="IPR027417">
    <property type="entry name" value="P-loop_NTPase"/>
</dbReference>
<evidence type="ECO:0000256" key="5">
    <source>
        <dbReference type="ARBA" id="ARBA00022840"/>
    </source>
</evidence>
<evidence type="ECO:0000259" key="6">
    <source>
        <dbReference type="Pfam" id="PF00931"/>
    </source>
</evidence>
<dbReference type="Pfam" id="PF23559">
    <property type="entry name" value="WHD_DRP"/>
    <property type="match status" value="1"/>
</dbReference>
<dbReference type="InterPro" id="IPR055414">
    <property type="entry name" value="LRR_R13L4/SHOC2-like"/>
</dbReference>
<dbReference type="InterPro" id="IPR002182">
    <property type="entry name" value="NB-ARC"/>
</dbReference>
<gene>
    <name evidence="10" type="primary">LOC113707129</name>
</gene>
<feature type="domain" description="NB-ARC" evidence="6">
    <location>
        <begin position="7"/>
        <end position="85"/>
    </location>
</feature>
<dbReference type="Gene3D" id="1.10.8.430">
    <property type="entry name" value="Helical domain of apoptotic protease-activating factors"/>
    <property type="match status" value="1"/>
</dbReference>
<evidence type="ECO:0000259" key="7">
    <source>
        <dbReference type="Pfam" id="PF23559"/>
    </source>
</evidence>
<name>A0ABM4VKH0_COFAR</name>
<evidence type="ECO:0000256" key="1">
    <source>
        <dbReference type="ARBA" id="ARBA00022614"/>
    </source>
</evidence>
<evidence type="ECO:0000256" key="3">
    <source>
        <dbReference type="ARBA" id="ARBA00022741"/>
    </source>
</evidence>
<evidence type="ECO:0000256" key="4">
    <source>
        <dbReference type="ARBA" id="ARBA00022821"/>
    </source>
</evidence>
<dbReference type="PRINTS" id="PR00364">
    <property type="entry name" value="DISEASERSIST"/>
</dbReference>
<dbReference type="SUPFAM" id="SSF52540">
    <property type="entry name" value="P-loop containing nucleoside triphosphate hydrolases"/>
    <property type="match status" value="1"/>
</dbReference>
<keyword evidence="9" id="KW-1185">Reference proteome</keyword>